<comment type="caution">
    <text evidence="3">The sequence shown here is derived from an EMBL/GenBank/DDBJ whole genome shotgun (WGS) entry which is preliminary data.</text>
</comment>
<dbReference type="InterPro" id="IPR022137">
    <property type="entry name" value="Znf_prot_DUF3669"/>
</dbReference>
<dbReference type="Proteomes" id="UP001175353">
    <property type="component" value="Unassembled WGS sequence"/>
</dbReference>
<organism evidence="3 4">
    <name type="scientific">Friedmanniomyces endolithicus</name>
    <dbReference type="NCBI Taxonomy" id="329885"/>
    <lineage>
        <taxon>Eukaryota</taxon>
        <taxon>Fungi</taxon>
        <taxon>Dikarya</taxon>
        <taxon>Ascomycota</taxon>
        <taxon>Pezizomycotina</taxon>
        <taxon>Dothideomycetes</taxon>
        <taxon>Dothideomycetidae</taxon>
        <taxon>Mycosphaerellales</taxon>
        <taxon>Teratosphaeriaceae</taxon>
        <taxon>Friedmanniomyces</taxon>
    </lineage>
</organism>
<dbReference type="InterPro" id="IPR002347">
    <property type="entry name" value="SDR_fam"/>
</dbReference>
<accession>A0AAN6KJR1</accession>
<protein>
    <recommendedName>
        <fullName evidence="2">DUF3669 domain-containing protein</fullName>
    </recommendedName>
</protein>
<dbReference type="SUPFAM" id="SSF51735">
    <property type="entry name" value="NAD(P)-binding Rossmann-fold domains"/>
    <property type="match status" value="1"/>
</dbReference>
<name>A0AAN6KJR1_9PEZI</name>
<dbReference type="PROSITE" id="PS00061">
    <property type="entry name" value="ADH_SHORT"/>
    <property type="match status" value="1"/>
</dbReference>
<dbReference type="PANTHER" id="PTHR40780">
    <property type="entry name" value="DUF3669 DOMAIN-CONTAINING PROTEIN"/>
    <property type="match status" value="1"/>
</dbReference>
<gene>
    <name evidence="3" type="ORF">LTR91_009981</name>
</gene>
<dbReference type="EMBL" id="JAUJLE010000084">
    <property type="protein sequence ID" value="KAK0987169.1"/>
    <property type="molecule type" value="Genomic_DNA"/>
</dbReference>
<keyword evidence="4" id="KW-1185">Reference proteome</keyword>
<evidence type="ECO:0000313" key="3">
    <source>
        <dbReference type="EMBL" id="KAK0987169.1"/>
    </source>
</evidence>
<dbReference type="PANTHER" id="PTHR40780:SF2">
    <property type="entry name" value="DUF3669 DOMAIN-CONTAINING PROTEIN"/>
    <property type="match status" value="1"/>
</dbReference>
<dbReference type="AlphaFoldDB" id="A0AAN6KJR1"/>
<keyword evidence="1" id="KW-0521">NADP</keyword>
<evidence type="ECO:0000313" key="4">
    <source>
        <dbReference type="Proteomes" id="UP001175353"/>
    </source>
</evidence>
<dbReference type="Gene3D" id="3.40.50.720">
    <property type="entry name" value="NAD(P)-binding Rossmann-like Domain"/>
    <property type="match status" value="1"/>
</dbReference>
<dbReference type="Pfam" id="PF00106">
    <property type="entry name" value="adh_short"/>
    <property type="match status" value="1"/>
</dbReference>
<dbReference type="InterPro" id="IPR036291">
    <property type="entry name" value="NAD(P)-bd_dom_sf"/>
</dbReference>
<evidence type="ECO:0000259" key="2">
    <source>
        <dbReference type="Pfam" id="PF12417"/>
    </source>
</evidence>
<dbReference type="InterPro" id="IPR020904">
    <property type="entry name" value="Sc_DH/Rdtase_CS"/>
</dbReference>
<reference evidence="3" key="1">
    <citation type="submission" date="2023-06" db="EMBL/GenBank/DDBJ databases">
        <title>Black Yeasts Isolated from many extreme environments.</title>
        <authorList>
            <person name="Coleine C."/>
            <person name="Stajich J.E."/>
            <person name="Selbmann L."/>
        </authorList>
    </citation>
    <scope>NUCLEOTIDE SEQUENCE</scope>
    <source>
        <strain evidence="3">CCFEE 5200</strain>
    </source>
</reference>
<evidence type="ECO:0000256" key="1">
    <source>
        <dbReference type="ARBA" id="ARBA00022857"/>
    </source>
</evidence>
<dbReference type="Pfam" id="PF12417">
    <property type="entry name" value="DUF3669"/>
    <property type="match status" value="1"/>
</dbReference>
<proteinExistence type="predicted"/>
<feature type="domain" description="DUF3669" evidence="2">
    <location>
        <begin position="579"/>
        <end position="645"/>
    </location>
</feature>
<sequence length="674" mass="73538">MPAQKTAYVTGGASGIGLAVTSMLLARGIRVAIADVNFSGAQAVASKHPDLATAYELNVADWNSQLSIFESVVKAFDGRVDYVYPIAGIGEKMFLPNDPGLKNGFVKPNLEVLDVDLNGFLYTASLAIQQMRRQDKDGDGNRGKIAVVASVCGFYCVPTLPIYTAAKHAIVGFVRSFGKYLPEEGVTLNAVCPNVVKTNISTSAFYDELEAKKLLTPMKSVIEAFERLLDGGESGECIEAGPHGNLEANQSEASVAPVTSMPSSLRSMGQRALVVAGDISANGFRFIKATVFAAEDGTRETLKHALPTKSSISLSSSAADREQNSHDVPPELRQVRHIGQGQCGTVFALVGTGMVLKIANGPAKKDVLFQDCQIHKHVEEGFATIPFTQKPDISTPQFRSWISLLNETFWRDMPPNSPTGFSKGYALLSERIFPVPAPLRDAIFDRYAPKELLGARQKAAALAEQKNQDCLVRVYLGRRMNKERTAVNFKLRNFELHVDEIEDLAHVGLSAAAYSSAMAQSLAVMHWGANIDASDVEFVLGSAPMIKAVPTRQEILSMGPDGAMYPRKSLNFKAGSVGLWLLDFNECNEFDPKEASWLEVLVKGFFWNDPYYPRPDTMCGSSGREKELWIVFKEAYLDATKEMYEGELQKAIAFIEAIEAEGRKRASGKSLFSA</sequence>
<dbReference type="PRINTS" id="PR00081">
    <property type="entry name" value="GDHRDH"/>
</dbReference>